<proteinExistence type="predicted"/>
<reference evidence="4 5" key="1">
    <citation type="submission" date="2020-08" db="EMBL/GenBank/DDBJ databases">
        <title>Sequencing the genomes of 1000 actinobacteria strains.</title>
        <authorList>
            <person name="Klenk H.-P."/>
        </authorList>
    </citation>
    <scope>NUCLEOTIDE SEQUENCE [LARGE SCALE GENOMIC DNA]</scope>
    <source>
        <strain evidence="4 5">DSM 45582</strain>
    </source>
</reference>
<name>A0A840NK89_9PSEU</name>
<evidence type="ECO:0000256" key="1">
    <source>
        <dbReference type="SAM" id="MobiDB-lite"/>
    </source>
</evidence>
<dbReference type="RefSeq" id="WP_246456720.1">
    <property type="nucleotide sequence ID" value="NZ_JACHIV010000001.1"/>
</dbReference>
<feature type="compositionally biased region" description="Pro residues" evidence="1">
    <location>
        <begin position="1"/>
        <end position="17"/>
    </location>
</feature>
<keyword evidence="2" id="KW-0812">Transmembrane</keyword>
<comment type="caution">
    <text evidence="4">The sequence shown here is derived from an EMBL/GenBank/DDBJ whole genome shotgun (WGS) entry which is preliminary data.</text>
</comment>
<dbReference type="Pfam" id="PF14230">
    <property type="entry name" value="DUF4333"/>
    <property type="match status" value="1"/>
</dbReference>
<feature type="domain" description="DUF4333" evidence="3">
    <location>
        <begin position="70"/>
        <end position="146"/>
    </location>
</feature>
<dbReference type="Proteomes" id="UP000580474">
    <property type="component" value="Unassembled WGS sequence"/>
</dbReference>
<evidence type="ECO:0000256" key="2">
    <source>
        <dbReference type="SAM" id="Phobius"/>
    </source>
</evidence>
<keyword evidence="5" id="KW-1185">Reference proteome</keyword>
<dbReference type="InterPro" id="IPR025637">
    <property type="entry name" value="DUF4333"/>
</dbReference>
<evidence type="ECO:0000313" key="5">
    <source>
        <dbReference type="Proteomes" id="UP000580474"/>
    </source>
</evidence>
<keyword evidence="2" id="KW-1133">Transmembrane helix</keyword>
<organism evidence="4 5">
    <name type="scientific">Saccharopolyspora gloriosae</name>
    <dbReference type="NCBI Taxonomy" id="455344"/>
    <lineage>
        <taxon>Bacteria</taxon>
        <taxon>Bacillati</taxon>
        <taxon>Actinomycetota</taxon>
        <taxon>Actinomycetes</taxon>
        <taxon>Pseudonocardiales</taxon>
        <taxon>Pseudonocardiaceae</taxon>
        <taxon>Saccharopolyspora</taxon>
    </lineage>
</organism>
<sequence>MRPPHPGGPGAAPPQSRPGPAESTHPSLPPITVGPPGRGSQPPPPPPRRKSKAPWVFGGAILVVVAGSLAVVGFVHPGVLVRDQLDANSVQHGVRQTLEGSYHLGTVESVTCPKGQLVVAGRSFDCQVTLQGGKKPVSVTVRDESGTYEVGYPR</sequence>
<dbReference type="AlphaFoldDB" id="A0A840NK89"/>
<evidence type="ECO:0000259" key="3">
    <source>
        <dbReference type="Pfam" id="PF14230"/>
    </source>
</evidence>
<keyword evidence="2" id="KW-0472">Membrane</keyword>
<dbReference type="EMBL" id="JACHIV010000001">
    <property type="protein sequence ID" value="MBB5068667.1"/>
    <property type="molecule type" value="Genomic_DNA"/>
</dbReference>
<protein>
    <recommendedName>
        <fullName evidence="3">DUF4333 domain-containing protein</fullName>
    </recommendedName>
</protein>
<feature type="transmembrane region" description="Helical" evidence="2">
    <location>
        <begin position="55"/>
        <end position="75"/>
    </location>
</feature>
<gene>
    <name evidence="4" type="ORF">BJ969_001755</name>
</gene>
<feature type="region of interest" description="Disordered" evidence="1">
    <location>
        <begin position="1"/>
        <end position="53"/>
    </location>
</feature>
<evidence type="ECO:0000313" key="4">
    <source>
        <dbReference type="EMBL" id="MBB5068667.1"/>
    </source>
</evidence>
<accession>A0A840NK89</accession>